<dbReference type="InterPro" id="IPR039565">
    <property type="entry name" value="BamD-like"/>
</dbReference>
<accession>X1TIM0</accession>
<gene>
    <name evidence="3" type="ORF">S12H4_43077</name>
</gene>
<dbReference type="Gene3D" id="1.25.40.10">
    <property type="entry name" value="Tetratricopeptide repeat domain"/>
    <property type="match status" value="2"/>
</dbReference>
<dbReference type="Pfam" id="PF13525">
    <property type="entry name" value="YfiO"/>
    <property type="match status" value="1"/>
</dbReference>
<keyword evidence="1" id="KW-0732">Signal</keyword>
<evidence type="ECO:0000259" key="2">
    <source>
        <dbReference type="Pfam" id="PF13525"/>
    </source>
</evidence>
<organism evidence="3">
    <name type="scientific">marine sediment metagenome</name>
    <dbReference type="NCBI Taxonomy" id="412755"/>
    <lineage>
        <taxon>unclassified sequences</taxon>
        <taxon>metagenomes</taxon>
        <taxon>ecological metagenomes</taxon>
    </lineage>
</organism>
<feature type="non-terminal residue" evidence="3">
    <location>
        <position position="258"/>
    </location>
</feature>
<reference evidence="3" key="1">
    <citation type="journal article" date="2014" name="Front. Microbiol.">
        <title>High frequency of phylogenetically diverse reductive dehalogenase-homologous genes in deep subseafloor sedimentary metagenomes.</title>
        <authorList>
            <person name="Kawai M."/>
            <person name="Futagami T."/>
            <person name="Toyoda A."/>
            <person name="Takaki Y."/>
            <person name="Nishi S."/>
            <person name="Hori S."/>
            <person name="Arai W."/>
            <person name="Tsubouchi T."/>
            <person name="Morono Y."/>
            <person name="Uchiyama I."/>
            <person name="Ito T."/>
            <person name="Fujiyama A."/>
            <person name="Inagaki F."/>
            <person name="Takami H."/>
        </authorList>
    </citation>
    <scope>NUCLEOTIDE SEQUENCE</scope>
    <source>
        <strain evidence="3">Expedition CK06-06</strain>
    </source>
</reference>
<evidence type="ECO:0000256" key="1">
    <source>
        <dbReference type="ARBA" id="ARBA00022729"/>
    </source>
</evidence>
<comment type="caution">
    <text evidence="3">The sequence shown here is derived from an EMBL/GenBank/DDBJ whole genome shotgun (WGS) entry which is preliminary data.</text>
</comment>
<dbReference type="EMBL" id="BARW01026406">
    <property type="protein sequence ID" value="GAJ05104.1"/>
    <property type="molecule type" value="Genomic_DNA"/>
</dbReference>
<feature type="non-terminal residue" evidence="3">
    <location>
        <position position="1"/>
    </location>
</feature>
<sequence>QTYQNNLEQPLRAAEAYQEVNVARGGNDAGIQNTIYQIGVRLKNKKRWVEALHVLEMFVDSFPRHPQAGQALTMIGQVHQTNEAWQDAIAAYRRVITEFPTGNWIKDAKWSIAECTINLSRWREAMDGYEAYVRDYPGDGKVAEAKRRVGILKDLVRYQTLVDEEDQRKAFDAQYQIATIVLKQLSNRIKAIIEYRKVAANWAKSHLADDALYAVATTYLAMGETDKAREAARVVAKQYPESPLADDALYLVGKSYED</sequence>
<proteinExistence type="predicted"/>
<dbReference type="InterPro" id="IPR011990">
    <property type="entry name" value="TPR-like_helical_dom_sf"/>
</dbReference>
<evidence type="ECO:0000313" key="3">
    <source>
        <dbReference type="EMBL" id="GAJ05104.1"/>
    </source>
</evidence>
<protein>
    <recommendedName>
        <fullName evidence="2">Outer membrane lipoprotein BamD-like domain-containing protein</fullName>
    </recommendedName>
</protein>
<feature type="domain" description="Outer membrane lipoprotein BamD-like" evidence="2">
    <location>
        <begin position="79"/>
        <end position="257"/>
    </location>
</feature>
<dbReference type="SUPFAM" id="SSF48452">
    <property type="entry name" value="TPR-like"/>
    <property type="match status" value="1"/>
</dbReference>
<dbReference type="AlphaFoldDB" id="X1TIM0"/>
<name>X1TIM0_9ZZZZ</name>